<dbReference type="Proteomes" id="UP001201163">
    <property type="component" value="Unassembled WGS sequence"/>
</dbReference>
<keyword evidence="3" id="KW-1185">Reference proteome</keyword>
<gene>
    <name evidence="2" type="ORF">EDB92DRAFT_1839011</name>
</gene>
<dbReference type="Pfam" id="PF17667">
    <property type="entry name" value="Pkinase_fungal"/>
    <property type="match status" value="1"/>
</dbReference>
<proteinExistence type="predicted"/>
<evidence type="ECO:0000313" key="3">
    <source>
        <dbReference type="Proteomes" id="UP001201163"/>
    </source>
</evidence>
<evidence type="ECO:0000259" key="1">
    <source>
        <dbReference type="Pfam" id="PF17667"/>
    </source>
</evidence>
<comment type="caution">
    <text evidence="2">The sequence shown here is derived from an EMBL/GenBank/DDBJ whole genome shotgun (WGS) entry which is preliminary data.</text>
</comment>
<protein>
    <recommendedName>
        <fullName evidence="1">Fungal-type protein kinase domain-containing protein</fullName>
    </recommendedName>
</protein>
<dbReference type="AlphaFoldDB" id="A0AAD4LQU0"/>
<sequence>MHFYRVENSQVKANQVEAVKQLATYTRCHLGLDRRRSFSIAMSINQRALTLQFFCFHRSGVSSSPKLCLKEEEGFRSVVEHMVGILSIQNEEAFGLDTTRVKYVIHNEEAPGPDIARVKDVYRLTGCNYEIVRKIHERNSIRGHSTAVYSLKVRNYHFDLYTLDLHVVRPAQTTNDTPAGLQSRELERVGGAAHLPENLVYKLS</sequence>
<organism evidence="2 3">
    <name type="scientific">Lactarius akahatsu</name>
    <dbReference type="NCBI Taxonomy" id="416441"/>
    <lineage>
        <taxon>Eukaryota</taxon>
        <taxon>Fungi</taxon>
        <taxon>Dikarya</taxon>
        <taxon>Basidiomycota</taxon>
        <taxon>Agaricomycotina</taxon>
        <taxon>Agaricomycetes</taxon>
        <taxon>Russulales</taxon>
        <taxon>Russulaceae</taxon>
        <taxon>Lactarius</taxon>
    </lineage>
</organism>
<reference evidence="2" key="1">
    <citation type="submission" date="2022-01" db="EMBL/GenBank/DDBJ databases">
        <title>Comparative genomics reveals a dynamic genome evolution in the ectomycorrhizal milk-cap (Lactarius) mushrooms.</title>
        <authorList>
            <consortium name="DOE Joint Genome Institute"/>
            <person name="Lebreton A."/>
            <person name="Tang N."/>
            <person name="Kuo A."/>
            <person name="LaButti K."/>
            <person name="Drula E."/>
            <person name="Barry K."/>
            <person name="Clum A."/>
            <person name="Lipzen A."/>
            <person name="Mousain D."/>
            <person name="Ng V."/>
            <person name="Wang R."/>
            <person name="Wang X."/>
            <person name="Dai Y."/>
            <person name="Henrissat B."/>
            <person name="Grigoriev I.V."/>
            <person name="Guerin-Laguette A."/>
            <person name="Yu F."/>
            <person name="Martin F.M."/>
        </authorList>
    </citation>
    <scope>NUCLEOTIDE SEQUENCE</scope>
    <source>
        <strain evidence="2">QP</strain>
    </source>
</reference>
<name>A0AAD4LQU0_9AGAM</name>
<accession>A0AAD4LQU0</accession>
<dbReference type="EMBL" id="JAKELL010000007">
    <property type="protein sequence ID" value="KAH8997297.1"/>
    <property type="molecule type" value="Genomic_DNA"/>
</dbReference>
<feature type="domain" description="Fungal-type protein kinase" evidence="1">
    <location>
        <begin position="7"/>
        <end position="155"/>
    </location>
</feature>
<dbReference type="InterPro" id="IPR040976">
    <property type="entry name" value="Pkinase_fungal"/>
</dbReference>
<evidence type="ECO:0000313" key="2">
    <source>
        <dbReference type="EMBL" id="KAH8997297.1"/>
    </source>
</evidence>